<protein>
    <submittedName>
        <fullName evidence="4">Splicing factor</fullName>
    </submittedName>
</protein>
<keyword evidence="2" id="KW-0175">Coiled coil</keyword>
<dbReference type="GO" id="GO:0003729">
    <property type="term" value="F:mRNA binding"/>
    <property type="evidence" value="ECO:0007669"/>
    <property type="project" value="InterPro"/>
</dbReference>
<dbReference type="EMBL" id="JASUXU010000011">
    <property type="protein sequence ID" value="KAK0323838.1"/>
    <property type="molecule type" value="Genomic_DNA"/>
</dbReference>
<comment type="similarity">
    <text evidence="1">Belongs to the Luc7 family.</text>
</comment>
<dbReference type="PANTHER" id="PTHR12375">
    <property type="entry name" value="RNA-BINDING PROTEIN LUC7-RELATED"/>
    <property type="match status" value="1"/>
</dbReference>
<reference evidence="4" key="1">
    <citation type="submission" date="2021-12" db="EMBL/GenBank/DDBJ databases">
        <title>Black yeast isolated from Biological Soil Crust.</title>
        <authorList>
            <person name="Kurbessoian T."/>
        </authorList>
    </citation>
    <scope>NUCLEOTIDE SEQUENCE</scope>
    <source>
        <strain evidence="4">CCFEE 5208</strain>
    </source>
</reference>
<evidence type="ECO:0000313" key="4">
    <source>
        <dbReference type="EMBL" id="KAK0323838.1"/>
    </source>
</evidence>
<gene>
    <name evidence="4" type="primary">LUC7_2</name>
    <name evidence="4" type="ORF">LTR82_004958</name>
</gene>
<feature type="compositionally biased region" description="Basic and acidic residues" evidence="3">
    <location>
        <begin position="239"/>
        <end position="249"/>
    </location>
</feature>
<dbReference type="Pfam" id="PF03194">
    <property type="entry name" value="LUC7"/>
    <property type="match status" value="1"/>
</dbReference>
<dbReference type="Proteomes" id="UP001168146">
    <property type="component" value="Unassembled WGS sequence"/>
</dbReference>
<dbReference type="GO" id="GO:0005685">
    <property type="term" value="C:U1 snRNP"/>
    <property type="evidence" value="ECO:0007669"/>
    <property type="project" value="InterPro"/>
</dbReference>
<name>A0AAN6JBD4_9PEZI</name>
<proteinExistence type="inferred from homology"/>
<sequence length="361" mass="39648">MAAEQRRLLEQLMGDQLLSAQPGSYPKQPALTLSDHKVCRSYVAGACPHDLFTNTKQDLGTCPKTHQPNLKEEYQALPDEERKALGFDWDYSRDIGRYVGDCDRRIDQAQRRLEKTVDEVRQTNTLLKQISDLTRTLEDGILEVQILAEEGAVNMAVQEHHKLKGAKVQKEDRERDLKVLSDTSGPSGHQKLQVCDVCGAYLSRLDNDRRLADHFFGKMHLGYAQMRKEGERLVRELKGRAPPVRSREEEMGDGSRGYDDGYGGGGGYGGRGGGGYGGGGYGAGGGFGGGRGGGRGRGRGGTGGFGPRCEASGCKICAKDSSARTRHFIVWKVPRAHYFNSTSTLGTYLWTCIVDNKRTTI</sequence>
<feature type="region of interest" description="Disordered" evidence="3">
    <location>
        <begin position="239"/>
        <end position="259"/>
    </location>
</feature>
<accession>A0AAN6JBD4</accession>
<evidence type="ECO:0000256" key="2">
    <source>
        <dbReference type="SAM" id="Coils"/>
    </source>
</evidence>
<dbReference type="GO" id="GO:0006376">
    <property type="term" value="P:mRNA splice site recognition"/>
    <property type="evidence" value="ECO:0007669"/>
    <property type="project" value="InterPro"/>
</dbReference>
<dbReference type="InterPro" id="IPR004882">
    <property type="entry name" value="Luc7-rel"/>
</dbReference>
<comment type="caution">
    <text evidence="4">The sequence shown here is derived from an EMBL/GenBank/DDBJ whole genome shotgun (WGS) entry which is preliminary data.</text>
</comment>
<evidence type="ECO:0000256" key="1">
    <source>
        <dbReference type="ARBA" id="ARBA00005655"/>
    </source>
</evidence>
<dbReference type="AlphaFoldDB" id="A0AAN6JBD4"/>
<organism evidence="4 5">
    <name type="scientific">Friedmanniomyces endolithicus</name>
    <dbReference type="NCBI Taxonomy" id="329885"/>
    <lineage>
        <taxon>Eukaryota</taxon>
        <taxon>Fungi</taxon>
        <taxon>Dikarya</taxon>
        <taxon>Ascomycota</taxon>
        <taxon>Pezizomycotina</taxon>
        <taxon>Dothideomycetes</taxon>
        <taxon>Dothideomycetidae</taxon>
        <taxon>Mycosphaerellales</taxon>
        <taxon>Teratosphaeriaceae</taxon>
        <taxon>Friedmanniomyces</taxon>
    </lineage>
</organism>
<evidence type="ECO:0000256" key="3">
    <source>
        <dbReference type="SAM" id="MobiDB-lite"/>
    </source>
</evidence>
<evidence type="ECO:0000313" key="5">
    <source>
        <dbReference type="Proteomes" id="UP001168146"/>
    </source>
</evidence>
<feature type="coiled-coil region" evidence="2">
    <location>
        <begin position="99"/>
        <end position="126"/>
    </location>
</feature>